<evidence type="ECO:0000256" key="11">
    <source>
        <dbReference type="SAM" id="Phobius"/>
    </source>
</evidence>
<accession>A5D9X9</accession>
<dbReference type="FunCoup" id="A5D9X9">
    <property type="interactions" value="254"/>
</dbReference>
<dbReference type="PANTHER" id="PTHR10642">
    <property type="entry name" value="RIBONUCLEASE H1"/>
    <property type="match status" value="1"/>
</dbReference>
<dbReference type="InterPro" id="IPR002156">
    <property type="entry name" value="RNaseH_domain"/>
</dbReference>
<dbReference type="OrthoDB" id="407198at2759"/>
<evidence type="ECO:0000256" key="2">
    <source>
        <dbReference type="ARBA" id="ARBA00001946"/>
    </source>
</evidence>
<dbReference type="Gene3D" id="3.40.970.10">
    <property type="entry name" value="Ribonuclease H1, N-terminal domain"/>
    <property type="match status" value="1"/>
</dbReference>
<keyword evidence="11" id="KW-0812">Transmembrane</keyword>
<sequence length="264" mass="29992">MPYYAVAHGRQTGVVKSWKECQLRVQGYRGAIYETFRHATDAYNFVDENNPSKRSEHCTKIFIDGAFQGDQCGYGVWYGDDDPRNAAVPLFQAKEELPLNNQRAELRAMIHVFRNIQQEIESNNGIPLKEYVILTDSQATIKALTIWSVKWKKNGWKTTKGEIIANKDLISEAVELLESLEQYYRTSDLRLAIEHVYGHAGVHGNEEADKLATFAASLTTIISENKDTSKSKIPYEFPSTWVSVTGFTIALVSLGFYVLRKRRS</sequence>
<dbReference type="InterPro" id="IPR011320">
    <property type="entry name" value="RNase_H1_N"/>
</dbReference>
<dbReference type="VEuPathDB" id="FungiDB:PGUG_00084"/>
<gene>
    <name evidence="13" type="ORF">PGUG_00084</name>
</gene>
<keyword evidence="9 10" id="KW-0460">Magnesium</keyword>
<proteinExistence type="inferred from homology"/>
<evidence type="ECO:0000256" key="3">
    <source>
        <dbReference type="ARBA" id="ARBA00005300"/>
    </source>
</evidence>
<keyword evidence="7 10" id="KW-0255">Endonuclease</keyword>
<dbReference type="STRING" id="294746.A5D9X9"/>
<comment type="function">
    <text evidence="10">Endonuclease that specifically degrades the RNA of RNA-DNA hybrids.</text>
</comment>
<dbReference type="InParanoid" id="A5D9X9"/>
<dbReference type="OMA" id="ELWYGLY"/>
<keyword evidence="11" id="KW-1133">Transmembrane helix</keyword>
<dbReference type="GeneID" id="5128760"/>
<dbReference type="InterPro" id="IPR037056">
    <property type="entry name" value="RNase_H1_N_sf"/>
</dbReference>
<feature type="domain" description="RNase H type-1" evidence="12">
    <location>
        <begin position="55"/>
        <end position="217"/>
    </location>
</feature>
<dbReference type="KEGG" id="pgu:PGUG_00084"/>
<dbReference type="eggNOG" id="KOG3752">
    <property type="taxonomic scope" value="Eukaryota"/>
</dbReference>
<dbReference type="Proteomes" id="UP000001997">
    <property type="component" value="Unassembled WGS sequence"/>
</dbReference>
<dbReference type="InterPro" id="IPR017067">
    <property type="entry name" value="RNase_H1_euk"/>
</dbReference>
<keyword evidence="14" id="KW-1185">Reference proteome</keyword>
<dbReference type="PROSITE" id="PS50879">
    <property type="entry name" value="RNASE_H_1"/>
    <property type="match status" value="1"/>
</dbReference>
<dbReference type="EMBL" id="CH408155">
    <property type="protein sequence ID" value="EDK35986.2"/>
    <property type="molecule type" value="Genomic_DNA"/>
</dbReference>
<dbReference type="InterPro" id="IPR036397">
    <property type="entry name" value="RNaseH_sf"/>
</dbReference>
<evidence type="ECO:0000256" key="10">
    <source>
        <dbReference type="PIRNR" id="PIRNR036852"/>
    </source>
</evidence>
<keyword evidence="6 10" id="KW-0479">Metal-binding</keyword>
<dbReference type="CDD" id="cd09280">
    <property type="entry name" value="RNase_HI_eukaryote_like"/>
    <property type="match status" value="1"/>
</dbReference>
<comment type="cofactor">
    <cofactor evidence="2 10">
        <name>Mg(2+)</name>
        <dbReference type="ChEBI" id="CHEBI:18420"/>
    </cofactor>
</comment>
<evidence type="ECO:0000259" key="12">
    <source>
        <dbReference type="PROSITE" id="PS50879"/>
    </source>
</evidence>
<dbReference type="Pfam" id="PF00075">
    <property type="entry name" value="RNase_H"/>
    <property type="match status" value="1"/>
</dbReference>
<reference evidence="13 14" key="1">
    <citation type="journal article" date="2009" name="Nature">
        <title>Evolution of pathogenicity and sexual reproduction in eight Candida genomes.</title>
        <authorList>
            <person name="Butler G."/>
            <person name="Rasmussen M.D."/>
            <person name="Lin M.F."/>
            <person name="Santos M.A."/>
            <person name="Sakthikumar S."/>
            <person name="Munro C.A."/>
            <person name="Rheinbay E."/>
            <person name="Grabherr M."/>
            <person name="Forche A."/>
            <person name="Reedy J.L."/>
            <person name="Agrafioti I."/>
            <person name="Arnaud M.B."/>
            <person name="Bates S."/>
            <person name="Brown A.J."/>
            <person name="Brunke S."/>
            <person name="Costanzo M.C."/>
            <person name="Fitzpatrick D.A."/>
            <person name="de Groot P.W."/>
            <person name="Harris D."/>
            <person name="Hoyer L.L."/>
            <person name="Hube B."/>
            <person name="Klis F.M."/>
            <person name="Kodira C."/>
            <person name="Lennard N."/>
            <person name="Logue M.E."/>
            <person name="Martin R."/>
            <person name="Neiman A.M."/>
            <person name="Nikolaou E."/>
            <person name="Quail M.A."/>
            <person name="Quinn J."/>
            <person name="Santos M.C."/>
            <person name="Schmitzberger F.F."/>
            <person name="Sherlock G."/>
            <person name="Shah P."/>
            <person name="Silverstein K.A."/>
            <person name="Skrzypek M.S."/>
            <person name="Soll D."/>
            <person name="Staggs R."/>
            <person name="Stansfield I."/>
            <person name="Stumpf M.P."/>
            <person name="Sudbery P.E."/>
            <person name="Srikantha T."/>
            <person name="Zeng Q."/>
            <person name="Berman J."/>
            <person name="Berriman M."/>
            <person name="Heitman J."/>
            <person name="Gow N.A."/>
            <person name="Lorenz M.C."/>
            <person name="Birren B.W."/>
            <person name="Kellis M."/>
            <person name="Cuomo C.A."/>
        </authorList>
    </citation>
    <scope>NUCLEOTIDE SEQUENCE [LARGE SCALE GENOMIC DNA]</scope>
    <source>
        <strain evidence="14">ATCC 6260 / CBS 566 / DSM 6381 / JCM 1539 / NBRC 10279 / NRRL Y-324</strain>
    </source>
</reference>
<comment type="catalytic activity">
    <reaction evidence="1 10">
        <text>Endonucleolytic cleavage to 5'-phosphomonoester.</text>
        <dbReference type="EC" id="3.1.26.4"/>
    </reaction>
</comment>
<evidence type="ECO:0000256" key="5">
    <source>
        <dbReference type="ARBA" id="ARBA00022722"/>
    </source>
</evidence>
<dbReference type="RefSeq" id="XP_001486707.2">
    <property type="nucleotide sequence ID" value="XM_001486657.1"/>
</dbReference>
<evidence type="ECO:0000313" key="14">
    <source>
        <dbReference type="Proteomes" id="UP000001997"/>
    </source>
</evidence>
<dbReference type="InterPro" id="IPR050092">
    <property type="entry name" value="RNase_H"/>
</dbReference>
<dbReference type="SUPFAM" id="SSF55658">
    <property type="entry name" value="L9 N-domain-like"/>
    <property type="match status" value="1"/>
</dbReference>
<dbReference type="GO" id="GO:0043137">
    <property type="term" value="P:DNA replication, removal of RNA primer"/>
    <property type="evidence" value="ECO:0007669"/>
    <property type="project" value="TreeGrafter"/>
</dbReference>
<dbReference type="Gene3D" id="3.30.420.10">
    <property type="entry name" value="Ribonuclease H-like superfamily/Ribonuclease H"/>
    <property type="match status" value="1"/>
</dbReference>
<dbReference type="GO" id="GO:0003676">
    <property type="term" value="F:nucleic acid binding"/>
    <property type="evidence" value="ECO:0007669"/>
    <property type="project" value="UniProtKB-UniRule"/>
</dbReference>
<evidence type="ECO:0000256" key="4">
    <source>
        <dbReference type="ARBA" id="ARBA00012180"/>
    </source>
</evidence>
<dbReference type="PIRSF" id="PIRSF036852">
    <property type="entry name" value="Ribonuclease_H1_euk"/>
    <property type="match status" value="1"/>
</dbReference>
<dbReference type="Pfam" id="PF01693">
    <property type="entry name" value="Cauli_VI"/>
    <property type="match status" value="1"/>
</dbReference>
<dbReference type="AlphaFoldDB" id="A5D9X9"/>
<evidence type="ECO:0000256" key="8">
    <source>
        <dbReference type="ARBA" id="ARBA00022801"/>
    </source>
</evidence>
<dbReference type="SUPFAM" id="SSF53098">
    <property type="entry name" value="Ribonuclease H-like"/>
    <property type="match status" value="1"/>
</dbReference>
<keyword evidence="11" id="KW-0472">Membrane</keyword>
<evidence type="ECO:0000256" key="1">
    <source>
        <dbReference type="ARBA" id="ARBA00000077"/>
    </source>
</evidence>
<organism evidence="13 14">
    <name type="scientific">Meyerozyma guilliermondii (strain ATCC 6260 / CBS 566 / DSM 6381 / JCM 1539 / NBRC 10279 / NRRL Y-324)</name>
    <name type="common">Yeast</name>
    <name type="synonym">Candida guilliermondii</name>
    <dbReference type="NCBI Taxonomy" id="294746"/>
    <lineage>
        <taxon>Eukaryota</taxon>
        <taxon>Fungi</taxon>
        <taxon>Dikarya</taxon>
        <taxon>Ascomycota</taxon>
        <taxon>Saccharomycotina</taxon>
        <taxon>Pichiomycetes</taxon>
        <taxon>Debaryomycetaceae</taxon>
        <taxon>Meyerozyma</taxon>
    </lineage>
</organism>
<dbReference type="InterPro" id="IPR009027">
    <property type="entry name" value="Ribosomal_bL9/RNase_H1_N"/>
</dbReference>
<evidence type="ECO:0000256" key="6">
    <source>
        <dbReference type="ARBA" id="ARBA00022723"/>
    </source>
</evidence>
<dbReference type="GO" id="GO:0000287">
    <property type="term" value="F:magnesium ion binding"/>
    <property type="evidence" value="ECO:0007669"/>
    <property type="project" value="UniProtKB-UniRule"/>
</dbReference>
<comment type="similarity">
    <text evidence="3 10">Belongs to the RNase H family.</text>
</comment>
<keyword evidence="5 10" id="KW-0540">Nuclease</keyword>
<protein>
    <recommendedName>
        <fullName evidence="4 10">Ribonuclease H</fullName>
        <shortName evidence="10">RNase H</shortName>
        <ecNumber evidence="4 10">3.1.26.4</ecNumber>
    </recommendedName>
</protein>
<evidence type="ECO:0000256" key="9">
    <source>
        <dbReference type="ARBA" id="ARBA00022842"/>
    </source>
</evidence>
<name>A5D9X9_PICGU</name>
<feature type="transmembrane region" description="Helical" evidence="11">
    <location>
        <begin position="240"/>
        <end position="259"/>
    </location>
</feature>
<dbReference type="HOGENOM" id="CLU_030894_0_2_1"/>
<keyword evidence="8 10" id="KW-0378">Hydrolase</keyword>
<dbReference type="EC" id="3.1.26.4" evidence="4 10"/>
<evidence type="ECO:0000256" key="7">
    <source>
        <dbReference type="ARBA" id="ARBA00022759"/>
    </source>
</evidence>
<dbReference type="InterPro" id="IPR012337">
    <property type="entry name" value="RNaseH-like_sf"/>
</dbReference>
<dbReference type="GO" id="GO:0004523">
    <property type="term" value="F:RNA-DNA hybrid ribonuclease activity"/>
    <property type="evidence" value="ECO:0007669"/>
    <property type="project" value="UniProtKB-UniRule"/>
</dbReference>
<evidence type="ECO:0000313" key="13">
    <source>
        <dbReference type="EMBL" id="EDK35986.2"/>
    </source>
</evidence>
<dbReference type="PANTHER" id="PTHR10642:SF26">
    <property type="entry name" value="RIBONUCLEASE H1"/>
    <property type="match status" value="1"/>
</dbReference>